<proteinExistence type="predicted"/>
<keyword evidence="2" id="KW-1185">Reference proteome</keyword>
<dbReference type="EMBL" id="VTUZ01000053">
    <property type="protein sequence ID" value="KAA0998788.1"/>
    <property type="molecule type" value="Genomic_DNA"/>
</dbReference>
<accession>A0A5B0G806</accession>
<reference evidence="1 2" key="1">
    <citation type="submission" date="2019-08" db="EMBL/GenBank/DDBJ databases">
        <title>Paraburkholderia sp. DCY113.</title>
        <authorList>
            <person name="Kang J."/>
        </authorList>
    </citation>
    <scope>NUCLEOTIDE SEQUENCE [LARGE SCALE GENOMIC DNA]</scope>
    <source>
        <strain evidence="1 2">DCY113</strain>
    </source>
</reference>
<sequence>MTELLLGNVEESVADEEISEFLQRYGFPPFDSIERVPAGIGRPIALLRFNNLSSEALNLLQSRIHNMFWKDHTISAQILPERED</sequence>
<evidence type="ECO:0000313" key="1">
    <source>
        <dbReference type="EMBL" id="KAA0998788.1"/>
    </source>
</evidence>
<organism evidence="1 2">
    <name type="scientific">Paraburkholderia panacisoli</name>
    <dbReference type="NCBI Taxonomy" id="2603818"/>
    <lineage>
        <taxon>Bacteria</taxon>
        <taxon>Pseudomonadati</taxon>
        <taxon>Pseudomonadota</taxon>
        <taxon>Betaproteobacteria</taxon>
        <taxon>Burkholderiales</taxon>
        <taxon>Burkholderiaceae</taxon>
        <taxon>Paraburkholderia</taxon>
    </lineage>
</organism>
<name>A0A5B0G806_9BURK</name>
<dbReference type="RefSeq" id="WP_149675730.1">
    <property type="nucleotide sequence ID" value="NZ_VTUZ01000053.1"/>
</dbReference>
<gene>
    <name evidence="1" type="ORF">FVF58_43155</name>
</gene>
<comment type="caution">
    <text evidence="1">The sequence shown here is derived from an EMBL/GenBank/DDBJ whole genome shotgun (WGS) entry which is preliminary data.</text>
</comment>
<evidence type="ECO:0000313" key="2">
    <source>
        <dbReference type="Proteomes" id="UP000325273"/>
    </source>
</evidence>
<dbReference type="AlphaFoldDB" id="A0A5B0G806"/>
<protein>
    <submittedName>
        <fullName evidence="1">RNA-binding protein</fullName>
    </submittedName>
</protein>
<dbReference type="Proteomes" id="UP000325273">
    <property type="component" value="Unassembled WGS sequence"/>
</dbReference>